<feature type="compositionally biased region" description="Polar residues" evidence="1">
    <location>
        <begin position="14"/>
        <end position="27"/>
    </location>
</feature>
<dbReference type="AlphaFoldDB" id="A0A4U8VT60"/>
<reference evidence="2 3" key="1">
    <citation type="submission" date="2019-02" db="EMBL/GenBank/DDBJ databases">
        <authorList>
            <consortium name="Pathogen Informatics"/>
        </authorList>
    </citation>
    <scope>NUCLEOTIDE SEQUENCE [LARGE SCALE GENOMIC DNA]</scope>
    <source>
        <strain evidence="2 3">3012STDY6756504</strain>
    </source>
</reference>
<protein>
    <submittedName>
        <fullName evidence="2">Uncharacterized protein</fullName>
    </submittedName>
</protein>
<name>A0A4U8VT60_9NOCA</name>
<dbReference type="EMBL" id="LR215973">
    <property type="protein sequence ID" value="VFA96631.1"/>
    <property type="molecule type" value="Genomic_DNA"/>
</dbReference>
<feature type="region of interest" description="Disordered" evidence="1">
    <location>
        <begin position="1"/>
        <end position="39"/>
    </location>
</feature>
<evidence type="ECO:0000256" key="1">
    <source>
        <dbReference type="SAM" id="MobiDB-lite"/>
    </source>
</evidence>
<dbReference type="RefSeq" id="WP_130915731.1">
    <property type="nucleotide sequence ID" value="NZ_LR215973.1"/>
</dbReference>
<organism evidence="2 3">
    <name type="scientific">Nocardia cyriacigeorgica</name>
    <dbReference type="NCBI Taxonomy" id="135487"/>
    <lineage>
        <taxon>Bacteria</taxon>
        <taxon>Bacillati</taxon>
        <taxon>Actinomycetota</taxon>
        <taxon>Actinomycetes</taxon>
        <taxon>Mycobacteriales</taxon>
        <taxon>Nocardiaceae</taxon>
        <taxon>Nocardia</taxon>
    </lineage>
</organism>
<proteinExistence type="predicted"/>
<evidence type="ECO:0000313" key="2">
    <source>
        <dbReference type="EMBL" id="VFA96631.1"/>
    </source>
</evidence>
<accession>A0A4U8VT60</accession>
<sequence>MSKRKRRPSSTPSDQTNRSASTPSQRRGSAGRFSARWSNPPRGLIDLYDRLSQRIAMPGWTWSKTLQLTLITAAPSMTTMVVLHGDAVVDALIR</sequence>
<gene>
    <name evidence="2" type="ORF">NCTC10797_00385</name>
</gene>
<evidence type="ECO:0000313" key="3">
    <source>
        <dbReference type="Proteomes" id="UP000290439"/>
    </source>
</evidence>
<dbReference type="Proteomes" id="UP000290439">
    <property type="component" value="Chromosome"/>
</dbReference>